<name>A0AAW2R2B1_SESRA</name>
<gene>
    <name evidence="1" type="ORF">Sradi_3293800</name>
</gene>
<protein>
    <submittedName>
        <fullName evidence="1">Uncharacterized protein</fullName>
    </submittedName>
</protein>
<sequence length="143" mass="15935">MSRENWERLVAAALRKAQLWEMFHDHSRSSSLSSISSDLSSNSSDQNLVYDFRAGFWGVMGGCTLGMIPPFIQEFNYPMPARCAGGNTGVFVNGRQLHERDLDVLHGRGFPTSRGKSYTIEMSGRVLDEQTGEELYLGKLAPT</sequence>
<accession>A0AAW2R2B1</accession>
<proteinExistence type="predicted"/>
<reference evidence="1" key="2">
    <citation type="journal article" date="2024" name="Plant">
        <title>Genomic evolution and insights into agronomic trait innovations of Sesamum species.</title>
        <authorList>
            <person name="Miao H."/>
            <person name="Wang L."/>
            <person name="Qu L."/>
            <person name="Liu H."/>
            <person name="Sun Y."/>
            <person name="Le M."/>
            <person name="Wang Q."/>
            <person name="Wei S."/>
            <person name="Zheng Y."/>
            <person name="Lin W."/>
            <person name="Duan Y."/>
            <person name="Cao H."/>
            <person name="Xiong S."/>
            <person name="Wang X."/>
            <person name="Wei L."/>
            <person name="Li C."/>
            <person name="Ma Q."/>
            <person name="Ju M."/>
            <person name="Zhao R."/>
            <person name="Li G."/>
            <person name="Mu C."/>
            <person name="Tian Q."/>
            <person name="Mei H."/>
            <person name="Zhang T."/>
            <person name="Gao T."/>
            <person name="Zhang H."/>
        </authorList>
    </citation>
    <scope>NUCLEOTIDE SEQUENCE</scope>
    <source>
        <strain evidence="1">G02</strain>
    </source>
</reference>
<evidence type="ECO:0000313" key="1">
    <source>
        <dbReference type="EMBL" id="KAL0373781.1"/>
    </source>
</evidence>
<dbReference type="EMBL" id="JACGWJ010000014">
    <property type="protein sequence ID" value="KAL0373781.1"/>
    <property type="molecule type" value="Genomic_DNA"/>
</dbReference>
<reference evidence="1" key="1">
    <citation type="submission" date="2020-06" db="EMBL/GenBank/DDBJ databases">
        <authorList>
            <person name="Li T."/>
            <person name="Hu X."/>
            <person name="Zhang T."/>
            <person name="Song X."/>
            <person name="Zhang H."/>
            <person name="Dai N."/>
            <person name="Sheng W."/>
            <person name="Hou X."/>
            <person name="Wei L."/>
        </authorList>
    </citation>
    <scope>NUCLEOTIDE SEQUENCE</scope>
    <source>
        <strain evidence="1">G02</strain>
        <tissue evidence="1">Leaf</tissue>
    </source>
</reference>
<dbReference type="PANTHER" id="PTHR31105">
    <property type="entry name" value="EXTRA-LARGE G-PROTEIN-LIKE"/>
    <property type="match status" value="1"/>
</dbReference>
<dbReference type="InterPro" id="IPR040244">
    <property type="entry name" value="EDR4-like"/>
</dbReference>
<comment type="caution">
    <text evidence="1">The sequence shown here is derived from an EMBL/GenBank/DDBJ whole genome shotgun (WGS) entry which is preliminary data.</text>
</comment>
<dbReference type="GO" id="GO:1900150">
    <property type="term" value="P:regulation of defense response to fungus"/>
    <property type="evidence" value="ECO:0007669"/>
    <property type="project" value="InterPro"/>
</dbReference>
<dbReference type="PANTHER" id="PTHR31105:SF58">
    <property type="entry name" value="G-LIKE PROTEIN, PUTATIVE (DUF3133)-RELATED"/>
    <property type="match status" value="1"/>
</dbReference>
<organism evidence="1">
    <name type="scientific">Sesamum radiatum</name>
    <name type="common">Black benniseed</name>
    <dbReference type="NCBI Taxonomy" id="300843"/>
    <lineage>
        <taxon>Eukaryota</taxon>
        <taxon>Viridiplantae</taxon>
        <taxon>Streptophyta</taxon>
        <taxon>Embryophyta</taxon>
        <taxon>Tracheophyta</taxon>
        <taxon>Spermatophyta</taxon>
        <taxon>Magnoliopsida</taxon>
        <taxon>eudicotyledons</taxon>
        <taxon>Gunneridae</taxon>
        <taxon>Pentapetalae</taxon>
        <taxon>asterids</taxon>
        <taxon>lamiids</taxon>
        <taxon>Lamiales</taxon>
        <taxon>Pedaliaceae</taxon>
        <taxon>Sesamum</taxon>
    </lineage>
</organism>
<dbReference type="AlphaFoldDB" id="A0AAW2R2B1"/>